<dbReference type="GeneID" id="99752325"/>
<organism evidence="1 2">
    <name type="scientific">Bacteroides uniformis str. 3978 T3 ii</name>
    <dbReference type="NCBI Taxonomy" id="1339349"/>
    <lineage>
        <taxon>Bacteria</taxon>
        <taxon>Pseudomonadati</taxon>
        <taxon>Bacteroidota</taxon>
        <taxon>Bacteroidia</taxon>
        <taxon>Bacteroidales</taxon>
        <taxon>Bacteroidaceae</taxon>
        <taxon>Bacteroides</taxon>
    </lineage>
</organism>
<protein>
    <submittedName>
        <fullName evidence="1">Uncharacterized protein</fullName>
    </submittedName>
</protein>
<evidence type="ECO:0000313" key="2">
    <source>
        <dbReference type="Proteomes" id="UP000028013"/>
    </source>
</evidence>
<dbReference type="Proteomes" id="UP000028013">
    <property type="component" value="Unassembled WGS sequence"/>
</dbReference>
<dbReference type="RefSeq" id="WP_005837113.1">
    <property type="nucleotide sequence ID" value="NZ_JNHN01000179.1"/>
</dbReference>
<sequence>MELPSEMPYFIVPDATLQQLKCHTPLSETYGIPDDEVWHFGE</sequence>
<reference evidence="1 2" key="1">
    <citation type="submission" date="2014-04" db="EMBL/GenBank/DDBJ databases">
        <authorList>
            <person name="Sears C."/>
            <person name="Carroll K."/>
            <person name="Sack B.R."/>
            <person name="Qadri F."/>
            <person name="Myers L.L."/>
            <person name="Chung G.-T."/>
            <person name="Escheverria P."/>
            <person name="Fraser C.M."/>
            <person name="Sadzewicz L."/>
            <person name="Shefchek K.A."/>
            <person name="Tallon L."/>
            <person name="Das S.P."/>
            <person name="Daugherty S."/>
            <person name="Mongodin E.F."/>
        </authorList>
    </citation>
    <scope>NUCLEOTIDE SEQUENCE [LARGE SCALE GENOMIC DNA]</scope>
    <source>
        <strain evidence="1 2">3978 T3 ii</strain>
    </source>
</reference>
<proteinExistence type="predicted"/>
<dbReference type="AlphaFoldDB" id="A0A078RV81"/>
<accession>A0A078RV81</accession>
<dbReference type="PATRIC" id="fig|1339349.3.peg.3442"/>
<evidence type="ECO:0000313" key="1">
    <source>
        <dbReference type="EMBL" id="KDS48636.1"/>
    </source>
</evidence>
<comment type="caution">
    <text evidence="1">The sequence shown here is derived from an EMBL/GenBank/DDBJ whole genome shotgun (WGS) entry which is preliminary data.</text>
</comment>
<name>A0A078RV81_BACUN</name>
<gene>
    <name evidence="1" type="ORF">M094_2323</name>
</gene>
<dbReference type="EMBL" id="JNHN01000179">
    <property type="protein sequence ID" value="KDS48636.1"/>
    <property type="molecule type" value="Genomic_DNA"/>
</dbReference>